<evidence type="ECO:0000313" key="2">
    <source>
        <dbReference type="Proteomes" id="UP000178121"/>
    </source>
</evidence>
<gene>
    <name evidence="1" type="ORF">A2849_04155</name>
</gene>
<dbReference type="Proteomes" id="UP000178121">
    <property type="component" value="Unassembled WGS sequence"/>
</dbReference>
<evidence type="ECO:0000313" key="1">
    <source>
        <dbReference type="EMBL" id="OHA20844.1"/>
    </source>
</evidence>
<protein>
    <recommendedName>
        <fullName evidence="3">SHS2 domain-containing protein</fullName>
    </recommendedName>
</protein>
<name>A0A1G2MAT5_9BACT</name>
<accession>A0A1G2MAT5</accession>
<proteinExistence type="predicted"/>
<organism evidence="1 2">
    <name type="scientific">Candidatus Taylorbacteria bacterium RIFCSPHIGHO2_01_FULL_51_15</name>
    <dbReference type="NCBI Taxonomy" id="1802304"/>
    <lineage>
        <taxon>Bacteria</taxon>
        <taxon>Candidatus Tayloriibacteriota</taxon>
    </lineage>
</organism>
<comment type="caution">
    <text evidence="1">The sequence shown here is derived from an EMBL/GenBank/DDBJ whole genome shotgun (WGS) entry which is preliminary data.</text>
</comment>
<evidence type="ECO:0008006" key="3">
    <source>
        <dbReference type="Google" id="ProtNLM"/>
    </source>
</evidence>
<dbReference type="EMBL" id="MHRI01000020">
    <property type="protein sequence ID" value="OHA20844.1"/>
    <property type="molecule type" value="Genomic_DNA"/>
</dbReference>
<dbReference type="AlphaFoldDB" id="A0A1G2MAT5"/>
<sequence length="397" mass="43597">MSLFSKEKESDVVALFDVGSGSVGGAIVHTARAHPPTVLYSFRSDIPFQEEAAGSRLLSLMLRTLSQVTQTLLHEGFDAAGFGTHRPRVREIFISLSAPWVLSRTSTLRLRNEEPIPITRDVFSSLLEHGEQDEDGSTKHALPKGSVRIEQKLIRSVLNGYETASPYGKKAREAEFSIFGSFSVPHVTERISDGVTELMHPKHVSFHSFALVAFAALRELYPDEADFILVDVSGEQTELAVVKNHVLVETATFPFGKNKLFRVVGKEGTMPPSGAASLFKLYAENKGAGRLFERSKKLFQIAEAKWREQFSKALSSVSEGLFLPGTIFLTADDDVMPLFESAIATGDFGTFTLSSAPFRTIEITSERLGTLVTWGASVVPDPFIGLISAFINHLSRE</sequence>
<reference evidence="1 2" key="1">
    <citation type="journal article" date="2016" name="Nat. Commun.">
        <title>Thousands of microbial genomes shed light on interconnected biogeochemical processes in an aquifer system.</title>
        <authorList>
            <person name="Anantharaman K."/>
            <person name="Brown C.T."/>
            <person name="Hug L.A."/>
            <person name="Sharon I."/>
            <person name="Castelle C.J."/>
            <person name="Probst A.J."/>
            <person name="Thomas B.C."/>
            <person name="Singh A."/>
            <person name="Wilkins M.J."/>
            <person name="Karaoz U."/>
            <person name="Brodie E.L."/>
            <person name="Williams K.H."/>
            <person name="Hubbard S.S."/>
            <person name="Banfield J.F."/>
        </authorList>
    </citation>
    <scope>NUCLEOTIDE SEQUENCE [LARGE SCALE GENOMIC DNA]</scope>
</reference>